<protein>
    <submittedName>
        <fullName evidence="2">Ribosomal protein S18-alanine N-acetyltransferase</fullName>
    </submittedName>
</protein>
<evidence type="ECO:0000259" key="1">
    <source>
        <dbReference type="PROSITE" id="PS51186"/>
    </source>
</evidence>
<dbReference type="InterPro" id="IPR000182">
    <property type="entry name" value="GNAT_dom"/>
</dbReference>
<evidence type="ECO:0000313" key="2">
    <source>
        <dbReference type="EMBL" id="MBJ7610437.1"/>
    </source>
</evidence>
<dbReference type="PANTHER" id="PTHR43617:SF20">
    <property type="entry name" value="N-ALPHA-ACETYLTRANSFERASE RIMI"/>
    <property type="match status" value="1"/>
</dbReference>
<dbReference type="PROSITE" id="PS51186">
    <property type="entry name" value="GNAT"/>
    <property type="match status" value="1"/>
</dbReference>
<proteinExistence type="predicted"/>
<dbReference type="PANTHER" id="PTHR43617">
    <property type="entry name" value="L-AMINO ACID N-ACETYLTRANSFERASE"/>
    <property type="match status" value="1"/>
</dbReference>
<evidence type="ECO:0000313" key="3">
    <source>
        <dbReference type="Proteomes" id="UP000614410"/>
    </source>
</evidence>
<sequence>MSVMQVVPRVAVERMRQEDIPSVQAIERDIFLSPWPRNAYATELAQNRQASYIVLREDGQLVGYAGLWKVVYEAHVTTIGVRRRDQGKGYGKTLLAALIQRSYDLGARWLTLEVRAGNDHAIRLYEWFGFKSIGRRRGYYTDNGEDAVIMWSDSIHAPAFKRRFLEIFSHIEVSGIGSAPSKEYPL</sequence>
<dbReference type="GO" id="GO:0005840">
    <property type="term" value="C:ribosome"/>
    <property type="evidence" value="ECO:0007669"/>
    <property type="project" value="UniProtKB-KW"/>
</dbReference>
<feature type="domain" description="N-acetyltransferase" evidence="1">
    <location>
        <begin position="10"/>
        <end position="155"/>
    </location>
</feature>
<dbReference type="Proteomes" id="UP000614410">
    <property type="component" value="Unassembled WGS sequence"/>
</dbReference>
<comment type="caution">
    <text evidence="2">The sequence shown here is derived from an EMBL/GenBank/DDBJ whole genome shotgun (WGS) entry which is preliminary data.</text>
</comment>
<dbReference type="InterPro" id="IPR050276">
    <property type="entry name" value="MshD_Acetyltransferase"/>
</dbReference>
<reference evidence="2 3" key="1">
    <citation type="submission" date="2020-10" db="EMBL/GenBank/DDBJ databases">
        <title>Ca. Dormibacterota MAGs.</title>
        <authorList>
            <person name="Montgomery K."/>
        </authorList>
    </citation>
    <scope>NUCLEOTIDE SEQUENCE [LARGE SCALE GENOMIC DNA]</scope>
    <source>
        <strain evidence="2">Mitchell_Peninsula_5</strain>
    </source>
</reference>
<dbReference type="SUPFAM" id="SSF55729">
    <property type="entry name" value="Acyl-CoA N-acyltransferases (Nat)"/>
    <property type="match status" value="1"/>
</dbReference>
<organism evidence="2 3">
    <name type="scientific">Candidatus Amunia macphersoniae</name>
    <dbReference type="NCBI Taxonomy" id="3127014"/>
    <lineage>
        <taxon>Bacteria</taxon>
        <taxon>Bacillati</taxon>
        <taxon>Candidatus Dormiibacterota</taxon>
        <taxon>Candidatus Dormibacteria</taxon>
        <taxon>Candidatus Aeolococcales</taxon>
        <taxon>Candidatus Aeolococcaceae</taxon>
        <taxon>Candidatus Amunia</taxon>
    </lineage>
</organism>
<dbReference type="InterPro" id="IPR006464">
    <property type="entry name" value="AcTrfase_RimI/Ard1"/>
</dbReference>
<name>A0A934KML2_9BACT</name>
<dbReference type="EMBL" id="JAEKNN010000062">
    <property type="protein sequence ID" value="MBJ7610437.1"/>
    <property type="molecule type" value="Genomic_DNA"/>
</dbReference>
<gene>
    <name evidence="2" type="primary">rimI</name>
    <name evidence="2" type="ORF">JF887_13545</name>
</gene>
<keyword evidence="2" id="KW-0687">Ribonucleoprotein</keyword>
<dbReference type="AlphaFoldDB" id="A0A934KML2"/>
<dbReference type="CDD" id="cd04301">
    <property type="entry name" value="NAT_SF"/>
    <property type="match status" value="1"/>
</dbReference>
<accession>A0A934KML2</accession>
<dbReference type="InterPro" id="IPR016181">
    <property type="entry name" value="Acyl_CoA_acyltransferase"/>
</dbReference>
<dbReference type="Pfam" id="PF00583">
    <property type="entry name" value="Acetyltransf_1"/>
    <property type="match status" value="1"/>
</dbReference>
<dbReference type="GO" id="GO:0008999">
    <property type="term" value="F:protein-N-terminal-alanine acetyltransferase activity"/>
    <property type="evidence" value="ECO:0007669"/>
    <property type="project" value="TreeGrafter"/>
</dbReference>
<dbReference type="Gene3D" id="3.40.630.30">
    <property type="match status" value="1"/>
</dbReference>
<keyword evidence="2" id="KW-0689">Ribosomal protein</keyword>
<dbReference type="NCBIfam" id="TIGR01575">
    <property type="entry name" value="rimI"/>
    <property type="match status" value="1"/>
</dbReference>